<accession>A0A939FBP9</accession>
<keyword evidence="1" id="KW-1133">Transmembrane helix</keyword>
<feature type="transmembrane region" description="Helical" evidence="1">
    <location>
        <begin position="6"/>
        <end position="25"/>
    </location>
</feature>
<dbReference type="AlphaFoldDB" id="A0A939FBP9"/>
<evidence type="ECO:0000256" key="1">
    <source>
        <dbReference type="SAM" id="Phobius"/>
    </source>
</evidence>
<keyword evidence="3" id="KW-1185">Reference proteome</keyword>
<proteinExistence type="predicted"/>
<comment type="caution">
    <text evidence="2">The sequence shown here is derived from an EMBL/GenBank/DDBJ whole genome shotgun (WGS) entry which is preliminary data.</text>
</comment>
<dbReference type="EMBL" id="JAFLRJ010000305">
    <property type="protein sequence ID" value="MBO0515623.1"/>
    <property type="molecule type" value="Genomic_DNA"/>
</dbReference>
<sequence>MGGVLVHRLGAWFLGVICVVLVGVLSSCQQPSRGGPTQKLQESPQPTGYGATFLGPDECSSRGRDFREVSCTSERAYARVLARHEGSRPAGPACPDPTDFVLYISETTPALAQGASATPSAVANGYACMRTLEPPHPGDPGKGGGPRTVVGDCVYNAGKGQVKETACDGSGERQPEFEVTTSVARRALCPPTTKLYVQLGGTKPVGCASRV</sequence>
<evidence type="ECO:0000313" key="2">
    <source>
        <dbReference type="EMBL" id="MBO0515623.1"/>
    </source>
</evidence>
<dbReference type="RefSeq" id="WP_206966605.1">
    <property type="nucleotide sequence ID" value="NZ_BAAAJJ010000002.1"/>
</dbReference>
<dbReference type="Proteomes" id="UP000664167">
    <property type="component" value="Unassembled WGS sequence"/>
</dbReference>
<protein>
    <submittedName>
        <fullName evidence="2">Uncharacterized protein</fullName>
    </submittedName>
</protein>
<organism evidence="2 3">
    <name type="scientific">Streptomyces beijiangensis</name>
    <dbReference type="NCBI Taxonomy" id="163361"/>
    <lineage>
        <taxon>Bacteria</taxon>
        <taxon>Bacillati</taxon>
        <taxon>Actinomycetota</taxon>
        <taxon>Actinomycetes</taxon>
        <taxon>Kitasatosporales</taxon>
        <taxon>Streptomycetaceae</taxon>
        <taxon>Streptomyces</taxon>
    </lineage>
</organism>
<evidence type="ECO:0000313" key="3">
    <source>
        <dbReference type="Proteomes" id="UP000664167"/>
    </source>
</evidence>
<reference evidence="2" key="1">
    <citation type="submission" date="2021-03" db="EMBL/GenBank/DDBJ databases">
        <title>Streptomyces poriferae sp. nov., a novel marine sponge-derived Actinobacteria species with anti-MRSA activity.</title>
        <authorList>
            <person name="Sandoval-Powers M."/>
            <person name="Kralova S."/>
            <person name="Nguyen G.-S."/>
            <person name="Fawwal D."/>
            <person name="Degnes K."/>
            <person name="Klinkenberg G."/>
            <person name="Sletta H."/>
            <person name="Wentzel A."/>
            <person name="Liles M.R."/>
        </authorList>
    </citation>
    <scope>NUCLEOTIDE SEQUENCE</scope>
    <source>
        <strain evidence="2">DSM 41794</strain>
    </source>
</reference>
<name>A0A939FBP9_9ACTN</name>
<keyword evidence="1" id="KW-0472">Membrane</keyword>
<keyword evidence="1" id="KW-0812">Transmembrane</keyword>
<gene>
    <name evidence="2" type="ORF">J0695_28115</name>
</gene>